<accession>A0AA88AG44</accession>
<feature type="region of interest" description="Disordered" evidence="1">
    <location>
        <begin position="1"/>
        <end position="20"/>
    </location>
</feature>
<gene>
    <name evidence="2" type="ORF">TIFTF001_014493</name>
</gene>
<feature type="compositionally biased region" description="Gly residues" evidence="1">
    <location>
        <begin position="11"/>
        <end position="20"/>
    </location>
</feature>
<protein>
    <submittedName>
        <fullName evidence="2">Uncharacterized protein</fullName>
    </submittedName>
</protein>
<comment type="caution">
    <text evidence="2">The sequence shown here is derived from an EMBL/GenBank/DDBJ whole genome shotgun (WGS) entry which is preliminary data.</text>
</comment>
<evidence type="ECO:0000313" key="2">
    <source>
        <dbReference type="EMBL" id="GMN45298.1"/>
    </source>
</evidence>
<evidence type="ECO:0000313" key="3">
    <source>
        <dbReference type="Proteomes" id="UP001187192"/>
    </source>
</evidence>
<dbReference type="Proteomes" id="UP001187192">
    <property type="component" value="Unassembled WGS sequence"/>
</dbReference>
<reference evidence="2" key="1">
    <citation type="submission" date="2023-07" db="EMBL/GenBank/DDBJ databases">
        <title>draft genome sequence of fig (Ficus carica).</title>
        <authorList>
            <person name="Takahashi T."/>
            <person name="Nishimura K."/>
        </authorList>
    </citation>
    <scope>NUCLEOTIDE SEQUENCE</scope>
</reference>
<dbReference type="Gramene" id="FCD_00007833-RA">
    <property type="protein sequence ID" value="FCD_00007833-RA:cds"/>
    <property type="gene ID" value="FCD_00007833"/>
</dbReference>
<name>A0AA88AG44_FICCA</name>
<keyword evidence="3" id="KW-1185">Reference proteome</keyword>
<dbReference type="EMBL" id="BTGU01000020">
    <property type="protein sequence ID" value="GMN45298.1"/>
    <property type="molecule type" value="Genomic_DNA"/>
</dbReference>
<proteinExistence type="predicted"/>
<evidence type="ECO:0000256" key="1">
    <source>
        <dbReference type="SAM" id="MobiDB-lite"/>
    </source>
</evidence>
<sequence length="56" mass="5587">MMMAVSPRVEGIGGKGGRVHGSGRWGRQALGSLGFGFVIRATMGGLATVDGGTPAL</sequence>
<dbReference type="AlphaFoldDB" id="A0AA88AG44"/>
<organism evidence="2 3">
    <name type="scientific">Ficus carica</name>
    <name type="common">Common fig</name>
    <dbReference type="NCBI Taxonomy" id="3494"/>
    <lineage>
        <taxon>Eukaryota</taxon>
        <taxon>Viridiplantae</taxon>
        <taxon>Streptophyta</taxon>
        <taxon>Embryophyta</taxon>
        <taxon>Tracheophyta</taxon>
        <taxon>Spermatophyta</taxon>
        <taxon>Magnoliopsida</taxon>
        <taxon>eudicotyledons</taxon>
        <taxon>Gunneridae</taxon>
        <taxon>Pentapetalae</taxon>
        <taxon>rosids</taxon>
        <taxon>fabids</taxon>
        <taxon>Rosales</taxon>
        <taxon>Moraceae</taxon>
        <taxon>Ficeae</taxon>
        <taxon>Ficus</taxon>
    </lineage>
</organism>